<dbReference type="Gene3D" id="4.10.530.10">
    <property type="entry name" value="Gamma-fibrinogen Carboxyl Terminal Fragment, domain 2"/>
    <property type="match status" value="1"/>
</dbReference>
<name>A0AAY4CX40_9TELE</name>
<evidence type="ECO:0000256" key="1">
    <source>
        <dbReference type="ARBA" id="ARBA00004613"/>
    </source>
</evidence>
<proteinExistence type="predicted"/>
<dbReference type="SUPFAM" id="SSF56496">
    <property type="entry name" value="Fibrinogen C-terminal domain-like"/>
    <property type="match status" value="1"/>
</dbReference>
<dbReference type="GO" id="GO:0005102">
    <property type="term" value="F:signaling receptor binding"/>
    <property type="evidence" value="ECO:0007669"/>
    <property type="project" value="InterPro"/>
</dbReference>
<dbReference type="GO" id="GO:0051258">
    <property type="term" value="P:protein polymerization"/>
    <property type="evidence" value="ECO:0007669"/>
    <property type="project" value="InterPro"/>
</dbReference>
<keyword evidence="8" id="KW-0325">Glycoprotein</keyword>
<dbReference type="PANTHER" id="PTHR47221">
    <property type="entry name" value="FIBRINOGEN ALPHA CHAIN"/>
    <property type="match status" value="1"/>
</dbReference>
<keyword evidence="5 10" id="KW-0175">Coiled coil</keyword>
<evidence type="ECO:0000259" key="12">
    <source>
        <dbReference type="PROSITE" id="PS51406"/>
    </source>
</evidence>
<dbReference type="InterPro" id="IPR036056">
    <property type="entry name" value="Fibrinogen-like_C"/>
</dbReference>
<dbReference type="SMART" id="SM00186">
    <property type="entry name" value="FBG"/>
    <property type="match status" value="1"/>
</dbReference>
<dbReference type="GO" id="GO:0034116">
    <property type="term" value="P:positive regulation of heterotypic cell-cell adhesion"/>
    <property type="evidence" value="ECO:0007669"/>
    <property type="project" value="TreeGrafter"/>
</dbReference>
<dbReference type="SUPFAM" id="SSF58010">
    <property type="entry name" value="Fibrinogen coiled-coil and central regions"/>
    <property type="match status" value="1"/>
</dbReference>
<dbReference type="GeneTree" id="ENSGT00940000157467"/>
<evidence type="ECO:0000256" key="6">
    <source>
        <dbReference type="ARBA" id="ARBA00023084"/>
    </source>
</evidence>
<evidence type="ECO:0000256" key="8">
    <source>
        <dbReference type="ARBA" id="ARBA00023180"/>
    </source>
</evidence>
<dbReference type="InterPro" id="IPR014716">
    <property type="entry name" value="Fibrinogen_a/b/g_C_1"/>
</dbReference>
<accession>A0AAY4CX40</accession>
<evidence type="ECO:0000256" key="5">
    <source>
        <dbReference type="ARBA" id="ARBA00023054"/>
    </source>
</evidence>
<sequence>MFMNLDVRGPRPVEHGYKPDKCATEKEWPFCSDDDWGPKCPSGCRIQGLLSKTDHELLTKIEKIQRLLDEHDGKYRSTDVESKKTYEDIRERLTSDAGNDNKYMTLAEQLRQRIVEIKMKIDRQLRLLQSLKARVKEQIIEMQRLEVDIDIKLRACKGSCAGYAQFSVDKDSYVSMEKQMDHLEAMRFQSVETVSSLKMMKSRPLKDVTVPSIYKSGSTGEQTAYFTDVGQLKLTLEAEGSTAETAATVGKVPGTVNSHKVKCTKSVRKTVTHTKDGPVEKLEVVSGGGPGCEGIDAQTFLTAAREGKDVKGDGFTIKVTGGDRSITTISQGEEMPDLLTGSDFFRTLGTSFEDPLAASATKTSKSSSSSSSTKTLLTKTTKTSKSSSILGDDLGGFGRGDVDDDKPDIFARSVRPAGLQRTASEGKDCVDILQNHTLGAKSGLFKIKPAGSQIVVDVYCDQSTQLGGWVLVQQREDGSVNFNRTWQEYRDGFGHIDGAGRGEVWLGNQLLHLLTQEPSLLRVEMQDWEGKEAYAEYEVRVGSESEGFPLSVSSYIGDAGDALVQIDNNLGSFLTHEGMKFSTFDRDSDRWEENCAEMYGGGWWYNNCQSANLNGVYFRGGLYDPGTNIPYEIENGVVWTPFRPADYSLKVVRMKVRPADPS</sequence>
<evidence type="ECO:0000256" key="9">
    <source>
        <dbReference type="ARBA" id="ARBA00025974"/>
    </source>
</evidence>
<keyword evidence="6" id="KW-0094">Blood coagulation</keyword>
<keyword evidence="3" id="KW-0356">Hemostasis</keyword>
<evidence type="ECO:0000256" key="2">
    <source>
        <dbReference type="ARBA" id="ARBA00022525"/>
    </source>
</evidence>
<dbReference type="Pfam" id="PF08702">
    <property type="entry name" value="Fib_alpha"/>
    <property type="match status" value="1"/>
</dbReference>
<dbReference type="PROSITE" id="PS51406">
    <property type="entry name" value="FIBRINOGEN_C_2"/>
    <property type="match status" value="1"/>
</dbReference>
<organism evidence="13 14">
    <name type="scientific">Denticeps clupeoides</name>
    <name type="common">denticle herring</name>
    <dbReference type="NCBI Taxonomy" id="299321"/>
    <lineage>
        <taxon>Eukaryota</taxon>
        <taxon>Metazoa</taxon>
        <taxon>Chordata</taxon>
        <taxon>Craniata</taxon>
        <taxon>Vertebrata</taxon>
        <taxon>Euteleostomi</taxon>
        <taxon>Actinopterygii</taxon>
        <taxon>Neopterygii</taxon>
        <taxon>Teleostei</taxon>
        <taxon>Clupei</taxon>
        <taxon>Clupeiformes</taxon>
        <taxon>Denticipitoidei</taxon>
        <taxon>Denticipitidae</taxon>
        <taxon>Denticeps</taxon>
    </lineage>
</organism>
<feature type="coiled-coil region" evidence="10">
    <location>
        <begin position="107"/>
        <end position="148"/>
    </location>
</feature>
<dbReference type="Gene3D" id="3.90.215.10">
    <property type="entry name" value="Gamma Fibrinogen, chain A, domain 1"/>
    <property type="match status" value="1"/>
</dbReference>
<dbReference type="NCBIfam" id="NF040941">
    <property type="entry name" value="GGGWT_bact"/>
    <property type="match status" value="1"/>
</dbReference>
<dbReference type="Gene3D" id="1.20.5.50">
    <property type="match status" value="1"/>
</dbReference>
<evidence type="ECO:0000313" key="14">
    <source>
        <dbReference type="Proteomes" id="UP000694580"/>
    </source>
</evidence>
<dbReference type="GO" id="GO:0072377">
    <property type="term" value="P:blood coagulation, common pathway"/>
    <property type="evidence" value="ECO:0007669"/>
    <property type="project" value="TreeGrafter"/>
</dbReference>
<dbReference type="GO" id="GO:0005577">
    <property type="term" value="C:fibrinogen complex"/>
    <property type="evidence" value="ECO:0007669"/>
    <property type="project" value="InterPro"/>
</dbReference>
<evidence type="ECO:0000313" key="13">
    <source>
        <dbReference type="Ensembl" id="ENSDCDP00010037319.1"/>
    </source>
</evidence>
<dbReference type="PROSITE" id="PS00514">
    <property type="entry name" value="FIBRINOGEN_C_1"/>
    <property type="match status" value="1"/>
</dbReference>
<evidence type="ECO:0000256" key="10">
    <source>
        <dbReference type="SAM" id="Coils"/>
    </source>
</evidence>
<dbReference type="CDD" id="cd00087">
    <property type="entry name" value="FReD"/>
    <property type="match status" value="1"/>
</dbReference>
<dbReference type="Ensembl" id="ENSDCDT00010046878.1">
    <property type="protein sequence ID" value="ENSDCDP00010037319.1"/>
    <property type="gene ID" value="ENSDCDG00010024320.1"/>
</dbReference>
<dbReference type="GO" id="GO:0042730">
    <property type="term" value="P:fibrinolysis"/>
    <property type="evidence" value="ECO:0007669"/>
    <property type="project" value="TreeGrafter"/>
</dbReference>
<feature type="region of interest" description="Disordered" evidence="11">
    <location>
        <begin position="359"/>
        <end position="378"/>
    </location>
</feature>
<reference evidence="13" key="3">
    <citation type="submission" date="2025-09" db="UniProtKB">
        <authorList>
            <consortium name="Ensembl"/>
        </authorList>
    </citation>
    <scope>IDENTIFICATION</scope>
</reference>
<dbReference type="InterPro" id="IPR037579">
    <property type="entry name" value="FIB_ANG-like"/>
</dbReference>
<dbReference type="GO" id="GO:0070527">
    <property type="term" value="P:platelet aggregation"/>
    <property type="evidence" value="ECO:0007669"/>
    <property type="project" value="TreeGrafter"/>
</dbReference>
<keyword evidence="7" id="KW-1015">Disulfide bond</keyword>
<dbReference type="SMART" id="SM01212">
    <property type="entry name" value="Fib_alpha"/>
    <property type="match status" value="1"/>
</dbReference>
<feature type="domain" description="Fibrinogen C-terminal" evidence="12">
    <location>
        <begin position="420"/>
        <end position="660"/>
    </location>
</feature>
<evidence type="ECO:0000256" key="7">
    <source>
        <dbReference type="ARBA" id="ARBA00023157"/>
    </source>
</evidence>
<evidence type="ECO:0000256" key="11">
    <source>
        <dbReference type="SAM" id="MobiDB-lite"/>
    </source>
</evidence>
<reference evidence="13 14" key="1">
    <citation type="submission" date="2020-06" db="EMBL/GenBank/DDBJ databases">
        <authorList>
            <consortium name="Wellcome Sanger Institute Data Sharing"/>
        </authorList>
    </citation>
    <scope>NUCLEOTIDE SEQUENCE [LARGE SCALE GENOMIC DNA]</scope>
</reference>
<dbReference type="PANTHER" id="PTHR47221:SF6">
    <property type="entry name" value="FIBRINOGEN ALPHA CHAIN"/>
    <property type="match status" value="1"/>
</dbReference>
<comment type="subunit">
    <text evidence="9">Heterohexamer; disulfide linked. Contains 2 sets of 3 non-identical chains (alpha, beta and gamma). The 2 heterotrimers are in head to head conformation with the N-termini in a small central domain.</text>
</comment>
<dbReference type="Proteomes" id="UP000694580">
    <property type="component" value="Chromosome 1"/>
</dbReference>
<comment type="subcellular location">
    <subcellularLocation>
        <location evidence="1">Secreted</location>
    </subcellularLocation>
</comment>
<keyword evidence="2" id="KW-0964">Secreted</keyword>
<dbReference type="GO" id="GO:0005201">
    <property type="term" value="F:extracellular matrix structural constituent"/>
    <property type="evidence" value="ECO:0007669"/>
    <property type="project" value="TreeGrafter"/>
</dbReference>
<dbReference type="InterPro" id="IPR020837">
    <property type="entry name" value="Fibrinogen_CS"/>
</dbReference>
<protein>
    <recommendedName>
        <fullName evidence="12">Fibrinogen C-terminal domain-containing protein</fullName>
    </recommendedName>
</protein>
<keyword evidence="4" id="KW-0732">Signal</keyword>
<dbReference type="GO" id="GO:0030674">
    <property type="term" value="F:protein-macromolecule adaptor activity"/>
    <property type="evidence" value="ECO:0007669"/>
    <property type="project" value="TreeGrafter"/>
</dbReference>
<keyword evidence="14" id="KW-1185">Reference proteome</keyword>
<dbReference type="Pfam" id="PF00147">
    <property type="entry name" value="Fibrinogen_C"/>
    <property type="match status" value="1"/>
</dbReference>
<dbReference type="InterPro" id="IPR002181">
    <property type="entry name" value="Fibrinogen_a/b/g_C_dom"/>
</dbReference>
<reference evidence="13" key="2">
    <citation type="submission" date="2025-08" db="UniProtKB">
        <authorList>
            <consortium name="Ensembl"/>
        </authorList>
    </citation>
    <scope>IDENTIFICATION</scope>
</reference>
<evidence type="ECO:0000256" key="3">
    <source>
        <dbReference type="ARBA" id="ARBA00022696"/>
    </source>
</evidence>
<dbReference type="InterPro" id="IPR012290">
    <property type="entry name" value="Fibrinogen_a/b/g_coil_dom"/>
</dbReference>
<evidence type="ECO:0000256" key="4">
    <source>
        <dbReference type="ARBA" id="ARBA00022729"/>
    </source>
</evidence>
<dbReference type="AlphaFoldDB" id="A0AAY4CX40"/>